<evidence type="ECO:0000259" key="3">
    <source>
        <dbReference type="Pfam" id="PF02016"/>
    </source>
</evidence>
<dbReference type="Gene3D" id="3.40.50.10740">
    <property type="entry name" value="Class I glutamine amidotransferase-like"/>
    <property type="match status" value="1"/>
</dbReference>
<feature type="domain" description="LD-carboxypeptidase C-terminal" evidence="4">
    <location>
        <begin position="168"/>
        <end position="261"/>
    </location>
</feature>
<sequence>MKLGLFHPSEFLKDNKKEYREAVEFFKQKGFNVIEPDEKSKKYTTNVALAFEFNKMIKRNPEVILPTYCLENTNSILELIDYKGIRKTKTTFFGNSYVTTILNAIVSKTNNSVFYGPNLIRQFSSPERETTYIDLVDNLTNSIIEKGEFDDDNKLINDWKFEGTGTVKGILFGGEIESLIKMWDSQYMPKLNSNNVVFIDGIPDDIYEVESILTFLQHKQVFSKPKAIIFAKALIDNELLKEKVAEKLDKKSKVKFVYGVDGMFSDEVTILKLNAPITIDFENKKITQKNK</sequence>
<dbReference type="Proteomes" id="UP000323144">
    <property type="component" value="Chromosome"/>
</dbReference>
<dbReference type="Pfam" id="PF17676">
    <property type="entry name" value="Peptidase_S66C"/>
    <property type="match status" value="1"/>
</dbReference>
<protein>
    <submittedName>
        <fullName evidence="5">Muramoyltetrapeptide carboxypeptidase</fullName>
    </submittedName>
</protein>
<keyword evidence="5" id="KW-0121">Carboxypeptidase</keyword>
<evidence type="ECO:0000256" key="2">
    <source>
        <dbReference type="ARBA" id="ARBA00022801"/>
    </source>
</evidence>
<dbReference type="InterPro" id="IPR040921">
    <property type="entry name" value="Peptidase_S66C"/>
</dbReference>
<dbReference type="SUPFAM" id="SSF141986">
    <property type="entry name" value="LD-carboxypeptidase A C-terminal domain-like"/>
    <property type="match status" value="1"/>
</dbReference>
<dbReference type="KEGG" id="schi:SCHIN_v1c06350"/>
<evidence type="ECO:0000313" key="6">
    <source>
        <dbReference type="Proteomes" id="UP000323144"/>
    </source>
</evidence>
<organism evidence="5 6">
    <name type="scientific">Spiroplasma chinense</name>
    <dbReference type="NCBI Taxonomy" id="216932"/>
    <lineage>
        <taxon>Bacteria</taxon>
        <taxon>Bacillati</taxon>
        <taxon>Mycoplasmatota</taxon>
        <taxon>Mollicutes</taxon>
        <taxon>Entomoplasmatales</taxon>
        <taxon>Spiroplasmataceae</taxon>
        <taxon>Spiroplasma</taxon>
    </lineage>
</organism>
<gene>
    <name evidence="5" type="primary">ldcA</name>
    <name evidence="5" type="ORF">SCHIN_v1c06350</name>
</gene>
<reference evidence="5 6" key="1">
    <citation type="submission" date="2019-08" db="EMBL/GenBank/DDBJ databases">
        <title>Complete genome sequence of Spiroplasma chinense CCH (DSM 19755).</title>
        <authorList>
            <person name="Shen H.-Y."/>
            <person name="Lin Y.-C."/>
            <person name="Chou L."/>
            <person name="Kuo C.-H."/>
        </authorList>
    </citation>
    <scope>NUCLEOTIDE SEQUENCE [LARGE SCALE GENOMIC DNA]</scope>
    <source>
        <strain evidence="5 6">CCH</strain>
    </source>
</reference>
<dbReference type="AlphaFoldDB" id="A0A5B9Y6X0"/>
<evidence type="ECO:0000256" key="1">
    <source>
        <dbReference type="ARBA" id="ARBA00010233"/>
    </source>
</evidence>
<evidence type="ECO:0000259" key="4">
    <source>
        <dbReference type="Pfam" id="PF17676"/>
    </source>
</evidence>
<feature type="domain" description="LD-carboxypeptidase N-terminal" evidence="3">
    <location>
        <begin position="5"/>
        <end position="116"/>
    </location>
</feature>
<dbReference type="InterPro" id="IPR027478">
    <property type="entry name" value="LdcA_N"/>
</dbReference>
<dbReference type="EMBL" id="CP043026">
    <property type="protein sequence ID" value="QEH61832.1"/>
    <property type="molecule type" value="Genomic_DNA"/>
</dbReference>
<keyword evidence="5" id="KW-0645">Protease</keyword>
<dbReference type="InterPro" id="IPR029062">
    <property type="entry name" value="Class_I_gatase-like"/>
</dbReference>
<dbReference type="Gene3D" id="3.50.30.60">
    <property type="entry name" value="LD-carboxypeptidase A C-terminal domain-like"/>
    <property type="match status" value="1"/>
</dbReference>
<dbReference type="RefSeq" id="WP_166508217.1">
    <property type="nucleotide sequence ID" value="NZ_CP043026.1"/>
</dbReference>
<comment type="similarity">
    <text evidence="1">Belongs to the peptidase S66 family.</text>
</comment>
<dbReference type="SUPFAM" id="SSF52317">
    <property type="entry name" value="Class I glutamine amidotransferase-like"/>
    <property type="match status" value="1"/>
</dbReference>
<dbReference type="Pfam" id="PF02016">
    <property type="entry name" value="Peptidase_S66"/>
    <property type="match status" value="1"/>
</dbReference>
<name>A0A5B9Y6X0_9MOLU</name>
<dbReference type="PANTHER" id="PTHR30237">
    <property type="entry name" value="MURAMOYLTETRAPEPTIDE CARBOXYPEPTIDASE"/>
    <property type="match status" value="1"/>
</dbReference>
<accession>A0A5B9Y6X0</accession>
<keyword evidence="2" id="KW-0378">Hydrolase</keyword>
<dbReference type="GO" id="GO:0004180">
    <property type="term" value="F:carboxypeptidase activity"/>
    <property type="evidence" value="ECO:0007669"/>
    <property type="project" value="UniProtKB-KW"/>
</dbReference>
<keyword evidence="6" id="KW-1185">Reference proteome</keyword>
<dbReference type="InterPro" id="IPR040449">
    <property type="entry name" value="Peptidase_S66_N"/>
</dbReference>
<dbReference type="PANTHER" id="PTHR30237:SF5">
    <property type="entry name" value="CARBOXYPEPTIDASE VC_A0337-RELATED"/>
    <property type="match status" value="1"/>
</dbReference>
<evidence type="ECO:0000313" key="5">
    <source>
        <dbReference type="EMBL" id="QEH61832.1"/>
    </source>
</evidence>
<proteinExistence type="inferred from homology"/>
<dbReference type="InterPro" id="IPR027461">
    <property type="entry name" value="Carboxypeptidase_A_C_sf"/>
</dbReference>
<dbReference type="InterPro" id="IPR003507">
    <property type="entry name" value="S66_fam"/>
</dbReference>